<dbReference type="Gene3D" id="3.40.630.30">
    <property type="match status" value="1"/>
</dbReference>
<evidence type="ECO:0000259" key="1">
    <source>
        <dbReference type="Pfam" id="PF13302"/>
    </source>
</evidence>
<sequence>MSDSPSIDFPDLIPAEGLELRRLRAPEHGGDATDVEEIDGVVPPESIRETFYYFTSIPAGGGRLAQFLAEDAPRVTYGVWNAAEPLGSTSLYNWDLAERTCMVGYTWLSLTARGTGANAKVKAALFATLARHGFTAVRLRADVANVRSRAAMRKIGAREAEVEPGPRLYEWDPERRSRSQYFVVEL</sequence>
<dbReference type="PANTHER" id="PTHR43610">
    <property type="entry name" value="BLL6696 PROTEIN"/>
    <property type="match status" value="1"/>
</dbReference>
<feature type="domain" description="N-acetyltransferase" evidence="1">
    <location>
        <begin position="68"/>
        <end position="158"/>
    </location>
</feature>
<dbReference type="InterPro" id="IPR000182">
    <property type="entry name" value="GNAT_dom"/>
</dbReference>
<dbReference type="STRING" id="499555.BJL86_2444"/>
<accession>A0A173LNJ4</accession>
<dbReference type="Proteomes" id="UP000186104">
    <property type="component" value="Chromosome"/>
</dbReference>
<name>A0A173LNJ4_9ACTN</name>
<dbReference type="AlphaFoldDB" id="A0A173LNJ4"/>
<dbReference type="PANTHER" id="PTHR43610:SF1">
    <property type="entry name" value="N-ACETYLTRANSFERASE DOMAIN-CONTAINING PROTEIN"/>
    <property type="match status" value="1"/>
</dbReference>
<reference evidence="2 3" key="1">
    <citation type="submission" date="2016-06" db="EMBL/GenBank/DDBJ databases">
        <title>Complete genome sequence of a saline-alkali tolerant type strain Dietzia timorensis ID05-A0528T.</title>
        <authorList>
            <person name="Wu X."/>
        </authorList>
    </citation>
    <scope>NUCLEOTIDE SEQUENCE [LARGE SCALE GENOMIC DNA]</scope>
    <source>
        <strain evidence="2 3">ID05-A0528</strain>
    </source>
</reference>
<dbReference type="GO" id="GO:0016747">
    <property type="term" value="F:acyltransferase activity, transferring groups other than amino-acyl groups"/>
    <property type="evidence" value="ECO:0007669"/>
    <property type="project" value="InterPro"/>
</dbReference>
<organism evidence="2 3">
    <name type="scientific">Dietzia timorensis</name>
    <dbReference type="NCBI Taxonomy" id="499555"/>
    <lineage>
        <taxon>Bacteria</taxon>
        <taxon>Bacillati</taxon>
        <taxon>Actinomycetota</taxon>
        <taxon>Actinomycetes</taxon>
        <taxon>Mycobacteriales</taxon>
        <taxon>Dietziaceae</taxon>
        <taxon>Dietzia</taxon>
    </lineage>
</organism>
<dbReference type="Pfam" id="PF13302">
    <property type="entry name" value="Acetyltransf_3"/>
    <property type="match status" value="1"/>
</dbReference>
<dbReference type="KEGG" id="dtm:BJL86_2444"/>
<dbReference type="InterPro" id="IPR016181">
    <property type="entry name" value="Acyl_CoA_acyltransferase"/>
</dbReference>
<keyword evidence="3" id="KW-1185">Reference proteome</keyword>
<evidence type="ECO:0000313" key="2">
    <source>
        <dbReference type="EMBL" id="ANI93208.1"/>
    </source>
</evidence>
<proteinExistence type="predicted"/>
<gene>
    <name evidence="2" type="ORF">BJL86_2444</name>
</gene>
<dbReference type="EMBL" id="CP015961">
    <property type="protein sequence ID" value="ANI93208.1"/>
    <property type="molecule type" value="Genomic_DNA"/>
</dbReference>
<dbReference type="OrthoDB" id="9795199at2"/>
<dbReference type="RefSeq" id="WP_067472845.1">
    <property type="nucleotide sequence ID" value="NZ_CP015961.1"/>
</dbReference>
<protein>
    <recommendedName>
        <fullName evidence="1">N-acetyltransferase domain-containing protein</fullName>
    </recommendedName>
</protein>
<evidence type="ECO:0000313" key="3">
    <source>
        <dbReference type="Proteomes" id="UP000186104"/>
    </source>
</evidence>
<dbReference type="SUPFAM" id="SSF55729">
    <property type="entry name" value="Acyl-CoA N-acyltransferases (Nat)"/>
    <property type="match status" value="1"/>
</dbReference>